<comment type="function">
    <text evidence="10">Cell wall formation. Catalyzes the transfer of a GlcNAc subunit on undecaprenyl-pyrophosphoryl-MurNAc-pentapeptide (lipid intermediate I) to form undecaprenyl-pyrophosphoryl-MurNAc-(pentapeptide)GlcNAc (lipid intermediate II).</text>
</comment>
<feature type="binding site" evidence="10">
    <location>
        <position position="125"/>
    </location>
    <ligand>
        <name>UDP-N-acetyl-alpha-D-glucosamine</name>
        <dbReference type="ChEBI" id="CHEBI:57705"/>
    </ligand>
</feature>
<keyword evidence="6 10" id="KW-0573">Peptidoglycan synthesis</keyword>
<keyword evidence="9 10" id="KW-0961">Cell wall biogenesis/degradation</keyword>
<evidence type="ECO:0000256" key="1">
    <source>
        <dbReference type="ARBA" id="ARBA00022475"/>
    </source>
</evidence>
<evidence type="ECO:0000256" key="7">
    <source>
        <dbReference type="ARBA" id="ARBA00023136"/>
    </source>
</evidence>
<evidence type="ECO:0000256" key="3">
    <source>
        <dbReference type="ARBA" id="ARBA00022676"/>
    </source>
</evidence>
<dbReference type="UniPathway" id="UPA00219"/>
<keyword evidence="4 10" id="KW-0808">Transferase</keyword>
<comment type="catalytic activity">
    <reaction evidence="10">
        <text>di-trans,octa-cis-undecaprenyl diphospho-N-acetyl-alpha-D-muramoyl-L-alanyl-D-glutamyl-meso-2,6-diaminopimeloyl-D-alanyl-D-alanine + UDP-N-acetyl-alpha-D-glucosamine = di-trans,octa-cis-undecaprenyl diphospho-[N-acetyl-alpha-D-glucosaminyl-(1-&gt;4)]-N-acetyl-alpha-D-muramoyl-L-alanyl-D-glutamyl-meso-2,6-diaminopimeloyl-D-alanyl-D-alanine + UDP + H(+)</text>
        <dbReference type="Rhea" id="RHEA:31227"/>
        <dbReference type="ChEBI" id="CHEBI:15378"/>
        <dbReference type="ChEBI" id="CHEBI:57705"/>
        <dbReference type="ChEBI" id="CHEBI:58223"/>
        <dbReference type="ChEBI" id="CHEBI:61387"/>
        <dbReference type="ChEBI" id="CHEBI:61388"/>
        <dbReference type="EC" id="2.4.1.227"/>
    </reaction>
</comment>
<dbReference type="InterPro" id="IPR006009">
    <property type="entry name" value="GlcNAc_MurG"/>
</dbReference>
<dbReference type="GO" id="GO:0009252">
    <property type="term" value="P:peptidoglycan biosynthetic process"/>
    <property type="evidence" value="ECO:0007669"/>
    <property type="project" value="UniProtKB-UniRule"/>
</dbReference>
<evidence type="ECO:0000256" key="8">
    <source>
        <dbReference type="ARBA" id="ARBA00023306"/>
    </source>
</evidence>
<dbReference type="GO" id="GO:0005886">
    <property type="term" value="C:plasma membrane"/>
    <property type="evidence" value="ECO:0007669"/>
    <property type="project" value="UniProtKB-SubCell"/>
</dbReference>
<evidence type="ECO:0000256" key="5">
    <source>
        <dbReference type="ARBA" id="ARBA00022960"/>
    </source>
</evidence>
<feature type="domain" description="Glycosyltransferase family 28 N-terminal" evidence="11">
    <location>
        <begin position="5"/>
        <end position="142"/>
    </location>
</feature>
<proteinExistence type="inferred from homology"/>
<dbReference type="PANTHER" id="PTHR21015">
    <property type="entry name" value="UDP-N-ACETYLGLUCOSAMINE--N-ACETYLMURAMYL-(PENTAPEPTIDE) PYROPHOSPHORYL-UNDECAPRENOL N-ACETYLGLUCOSAMINE TRANSFERASE 1"/>
    <property type="match status" value="1"/>
</dbReference>
<feature type="binding site" evidence="10">
    <location>
        <position position="288"/>
    </location>
    <ligand>
        <name>UDP-N-acetyl-alpha-D-glucosamine</name>
        <dbReference type="ChEBI" id="CHEBI:57705"/>
    </ligand>
</feature>
<dbReference type="RefSeq" id="WP_179981398.1">
    <property type="nucleotide sequence ID" value="NZ_LT608333.1"/>
</dbReference>
<keyword evidence="7 10" id="KW-0472">Membrane</keyword>
<feature type="binding site" evidence="10">
    <location>
        <position position="189"/>
    </location>
    <ligand>
        <name>UDP-N-acetyl-alpha-D-glucosamine</name>
        <dbReference type="ChEBI" id="CHEBI:57705"/>
    </ligand>
</feature>
<evidence type="ECO:0000256" key="9">
    <source>
        <dbReference type="ARBA" id="ARBA00023316"/>
    </source>
</evidence>
<dbReference type="SUPFAM" id="SSF53756">
    <property type="entry name" value="UDP-Glycosyltransferase/glycogen phosphorylase"/>
    <property type="match status" value="1"/>
</dbReference>
<feature type="binding site" evidence="10">
    <location>
        <begin position="12"/>
        <end position="14"/>
    </location>
    <ligand>
        <name>UDP-N-acetyl-alpha-D-glucosamine</name>
        <dbReference type="ChEBI" id="CHEBI:57705"/>
    </ligand>
</feature>
<dbReference type="GO" id="GO:0051991">
    <property type="term" value="F:UDP-N-acetyl-D-glucosamine:N-acetylmuramoyl-L-alanyl-D-glutamyl-meso-2,6-diaminopimelyl-D-alanyl-D-alanine-diphosphoundecaprenol 4-beta-N-acetylglucosaminlytransferase activity"/>
    <property type="evidence" value="ECO:0007669"/>
    <property type="project" value="RHEA"/>
</dbReference>
<keyword evidence="1 10" id="KW-1003">Cell membrane</keyword>
<organism evidence="13">
    <name type="scientific">uncultured Desulfovibrio sp</name>
    <dbReference type="NCBI Taxonomy" id="167968"/>
    <lineage>
        <taxon>Bacteria</taxon>
        <taxon>Pseudomonadati</taxon>
        <taxon>Thermodesulfobacteriota</taxon>
        <taxon>Desulfovibrionia</taxon>
        <taxon>Desulfovibrionales</taxon>
        <taxon>Desulfovibrionaceae</taxon>
        <taxon>Desulfovibrio</taxon>
        <taxon>environmental samples</taxon>
    </lineage>
</organism>
<dbReference type="Pfam" id="PF04101">
    <property type="entry name" value="Glyco_tran_28_C"/>
    <property type="match status" value="1"/>
</dbReference>
<gene>
    <name evidence="10 13" type="primary">murG</name>
    <name evidence="13" type="ORF">KL86DES1_22246</name>
</gene>
<dbReference type="GO" id="GO:0050511">
    <property type="term" value="F:undecaprenyldiphospho-muramoylpentapeptide beta-N-acetylglucosaminyltransferase activity"/>
    <property type="evidence" value="ECO:0007669"/>
    <property type="project" value="UniProtKB-UniRule"/>
</dbReference>
<evidence type="ECO:0000256" key="2">
    <source>
        <dbReference type="ARBA" id="ARBA00022618"/>
    </source>
</evidence>
<dbReference type="EMBL" id="FMJC01000002">
    <property type="protein sequence ID" value="SCM74935.1"/>
    <property type="molecule type" value="Genomic_DNA"/>
</dbReference>
<feature type="binding site" evidence="10">
    <location>
        <position position="243"/>
    </location>
    <ligand>
        <name>UDP-N-acetyl-alpha-D-glucosamine</name>
        <dbReference type="ChEBI" id="CHEBI:57705"/>
    </ligand>
</feature>
<keyword evidence="8 10" id="KW-0131">Cell cycle</keyword>
<comment type="pathway">
    <text evidence="10">Cell wall biogenesis; peptidoglycan biosynthesis.</text>
</comment>
<name>A0A212LBL3_9BACT</name>
<keyword evidence="2 10" id="KW-0132">Cell division</keyword>
<comment type="similarity">
    <text evidence="10">Belongs to the glycosyltransferase 28 family. MurG subfamily.</text>
</comment>
<keyword evidence="3 10" id="KW-0328">Glycosyltransferase</keyword>
<feature type="binding site" evidence="10">
    <location>
        <position position="165"/>
    </location>
    <ligand>
        <name>UDP-N-acetyl-alpha-D-glucosamine</name>
        <dbReference type="ChEBI" id="CHEBI:57705"/>
    </ligand>
</feature>
<dbReference type="Gene3D" id="3.40.50.2000">
    <property type="entry name" value="Glycogen Phosphorylase B"/>
    <property type="match status" value="2"/>
</dbReference>
<comment type="caution">
    <text evidence="10">Lacks conserved residue(s) required for the propagation of feature annotation.</text>
</comment>
<evidence type="ECO:0000256" key="4">
    <source>
        <dbReference type="ARBA" id="ARBA00022679"/>
    </source>
</evidence>
<evidence type="ECO:0000256" key="10">
    <source>
        <dbReference type="HAMAP-Rule" id="MF_00033"/>
    </source>
</evidence>
<protein>
    <recommendedName>
        <fullName evidence="10">UDP-N-acetylglucosamine--N-acetylmuramyl-(pentapeptide) pyrophosphoryl-undecaprenol N-acetylglucosamine transferase</fullName>
        <ecNumber evidence="10">2.4.1.227</ecNumber>
    </recommendedName>
    <alternativeName>
        <fullName evidence="10">Undecaprenyl-PP-MurNAc-pentapeptide-UDPGlcNAc GlcNAc transferase</fullName>
    </alternativeName>
</protein>
<dbReference type="InterPro" id="IPR007235">
    <property type="entry name" value="Glyco_trans_28_C"/>
</dbReference>
<dbReference type="InterPro" id="IPR004276">
    <property type="entry name" value="GlycoTrans_28_N"/>
</dbReference>
<evidence type="ECO:0000313" key="13">
    <source>
        <dbReference type="EMBL" id="SCM74935.1"/>
    </source>
</evidence>
<dbReference type="GO" id="GO:0005975">
    <property type="term" value="P:carbohydrate metabolic process"/>
    <property type="evidence" value="ECO:0007669"/>
    <property type="project" value="InterPro"/>
</dbReference>
<dbReference type="CDD" id="cd03785">
    <property type="entry name" value="GT28_MurG"/>
    <property type="match status" value="1"/>
</dbReference>
<dbReference type="GO" id="GO:0008360">
    <property type="term" value="P:regulation of cell shape"/>
    <property type="evidence" value="ECO:0007669"/>
    <property type="project" value="UniProtKB-KW"/>
</dbReference>
<evidence type="ECO:0000259" key="11">
    <source>
        <dbReference type="Pfam" id="PF03033"/>
    </source>
</evidence>
<dbReference type="AlphaFoldDB" id="A0A212LBL3"/>
<feature type="domain" description="Glycosyl transferase family 28 C-terminal" evidence="12">
    <location>
        <begin position="183"/>
        <end position="346"/>
    </location>
</feature>
<sequence length="358" mass="37930">MDLNILLTTGGTGGHIFPALAVAEEVRRRHPQAKLLFVGSLYGPEARLVRMAGIPFEGLPVRGFLGRGLRSVEAGFRMAWSVGKALGIVRRFNPDVVAGFGSYAAFAPMLAARLLGVPTMLHEQNAIAGASNRVLAKLARRICLSLPDTEGFDPAKCVLTGNPVRAGVNEAGRLPRARGARRLLVMGGSQGAHALNTFIVEHLAVLREAGVDIRHQTGSADEASVRAAYTAAGYDTSCVSAFIDDMAAAYAWADVALCRSGATTVAELCAAGLPSVLVPFPYAIHDHQTRNAEVLAKTGAAILVPESRMIEDGLEQTLIRLLNDSGERTRMSSAALVSAWPDAAARVTTVLEEIARSR</sequence>
<dbReference type="PANTHER" id="PTHR21015:SF22">
    <property type="entry name" value="GLYCOSYLTRANSFERASE"/>
    <property type="match status" value="1"/>
</dbReference>
<keyword evidence="5 10" id="KW-0133">Cell shape</keyword>
<dbReference type="Pfam" id="PF03033">
    <property type="entry name" value="Glyco_transf_28"/>
    <property type="match status" value="1"/>
</dbReference>
<dbReference type="EC" id="2.4.1.227" evidence="10"/>
<evidence type="ECO:0000256" key="6">
    <source>
        <dbReference type="ARBA" id="ARBA00022984"/>
    </source>
</evidence>
<reference evidence="13" key="1">
    <citation type="submission" date="2016-08" db="EMBL/GenBank/DDBJ databases">
        <authorList>
            <person name="Seilhamer J.J."/>
        </authorList>
    </citation>
    <scope>NUCLEOTIDE SEQUENCE</scope>
    <source>
        <strain evidence="13">86-1</strain>
    </source>
</reference>
<dbReference type="GO" id="GO:0071555">
    <property type="term" value="P:cell wall organization"/>
    <property type="evidence" value="ECO:0007669"/>
    <property type="project" value="UniProtKB-KW"/>
</dbReference>
<dbReference type="GO" id="GO:0051301">
    <property type="term" value="P:cell division"/>
    <property type="evidence" value="ECO:0007669"/>
    <property type="project" value="UniProtKB-KW"/>
</dbReference>
<comment type="subcellular location">
    <subcellularLocation>
        <location evidence="10">Cell membrane</location>
        <topology evidence="10">Peripheral membrane protein</topology>
        <orientation evidence="10">Cytoplasmic side</orientation>
    </subcellularLocation>
</comment>
<accession>A0A212LBL3</accession>
<dbReference type="HAMAP" id="MF_00033">
    <property type="entry name" value="MurG"/>
    <property type="match status" value="1"/>
</dbReference>
<dbReference type="NCBIfam" id="TIGR01133">
    <property type="entry name" value="murG"/>
    <property type="match status" value="1"/>
</dbReference>
<evidence type="ECO:0000259" key="12">
    <source>
        <dbReference type="Pfam" id="PF04101"/>
    </source>
</evidence>